<dbReference type="Gene3D" id="1.20.1420.30">
    <property type="entry name" value="NCX, central ion-binding region"/>
    <property type="match status" value="1"/>
</dbReference>
<feature type="region of interest" description="Disordered" evidence="5">
    <location>
        <begin position="168"/>
        <end position="196"/>
    </location>
</feature>
<dbReference type="InterPro" id="IPR044880">
    <property type="entry name" value="NCX_ion-bd_dom_sf"/>
</dbReference>
<feature type="transmembrane region" description="Helical" evidence="6">
    <location>
        <begin position="107"/>
        <end position="131"/>
    </location>
</feature>
<dbReference type="InterPro" id="IPR004837">
    <property type="entry name" value="NaCa_Exmemb"/>
</dbReference>
<dbReference type="EMBL" id="JACHIR010000002">
    <property type="protein sequence ID" value="MBB5897109.1"/>
    <property type="molecule type" value="Genomic_DNA"/>
</dbReference>
<feature type="transmembrane region" description="Helical" evidence="6">
    <location>
        <begin position="227"/>
        <end position="247"/>
    </location>
</feature>
<feature type="domain" description="Sodium/calcium exchanger membrane region" evidence="7">
    <location>
        <begin position="203"/>
        <end position="347"/>
    </location>
</feature>
<evidence type="ECO:0000256" key="5">
    <source>
        <dbReference type="SAM" id="MobiDB-lite"/>
    </source>
</evidence>
<keyword evidence="2 6" id="KW-0812">Transmembrane</keyword>
<protein>
    <submittedName>
        <fullName evidence="8">Cation:H+ antiporter</fullName>
    </submittedName>
</protein>
<evidence type="ECO:0000256" key="4">
    <source>
        <dbReference type="ARBA" id="ARBA00023136"/>
    </source>
</evidence>
<dbReference type="AlphaFoldDB" id="A0A7W9KSH1"/>
<evidence type="ECO:0000256" key="3">
    <source>
        <dbReference type="ARBA" id="ARBA00022989"/>
    </source>
</evidence>
<feature type="transmembrane region" description="Helical" evidence="6">
    <location>
        <begin position="203"/>
        <end position="221"/>
    </location>
</feature>
<evidence type="ECO:0000313" key="8">
    <source>
        <dbReference type="EMBL" id="MBB5897109.1"/>
    </source>
</evidence>
<sequence length="355" mass="36149">MSGLPLPVLLAIFAVAAAAIWIAGVQLSNQTDVLSTRLHLGSALGGLILLAVATNLPELAIVATAAVSGNLGVAVGNILGGIAIQTVVLVVLDVAGVRGGRPLTYRAASLVLVLEGMLVIAVLAVVVAGTQLPSDLIAFRLTPGPVLITVLWVVGLLLLHRAGTSLPWQESGQAPDGQDRPRGHRRKHVEQQATDKGTSTAKAAVIFGVAAVITLVAGVALERSGDAIADHIGLSGVLFGATVLAAATSLPEISTGLTSVRNGDYQLAVSDIFGGNAFLPVLFLLATLLSGQSVLPQAQNTDIYLTTLGILLTLVYAAGLLFRPTRRIAGMGVDSLAVLVLYALGVAGLFAIATA</sequence>
<feature type="transmembrane region" description="Helical" evidence="6">
    <location>
        <begin position="303"/>
        <end position="322"/>
    </location>
</feature>
<proteinExistence type="predicted"/>
<keyword evidence="9" id="KW-1185">Reference proteome</keyword>
<evidence type="ECO:0000256" key="6">
    <source>
        <dbReference type="SAM" id="Phobius"/>
    </source>
</evidence>
<feature type="transmembrane region" description="Helical" evidence="6">
    <location>
        <begin position="137"/>
        <end position="159"/>
    </location>
</feature>
<keyword evidence="3 6" id="KW-1133">Transmembrane helix</keyword>
<comment type="caution">
    <text evidence="8">The sequence shown here is derived from an EMBL/GenBank/DDBJ whole genome shotgun (WGS) entry which is preliminary data.</text>
</comment>
<dbReference type="GO" id="GO:0055085">
    <property type="term" value="P:transmembrane transport"/>
    <property type="evidence" value="ECO:0007669"/>
    <property type="project" value="InterPro"/>
</dbReference>
<name>A0A7W9KSH1_9PSEU</name>
<feature type="transmembrane region" description="Helical" evidence="6">
    <location>
        <begin position="73"/>
        <end position="95"/>
    </location>
</feature>
<feature type="domain" description="Sodium/calcium exchanger membrane region" evidence="7">
    <location>
        <begin position="9"/>
        <end position="128"/>
    </location>
</feature>
<feature type="transmembrane region" description="Helical" evidence="6">
    <location>
        <begin position="6"/>
        <end position="28"/>
    </location>
</feature>
<gene>
    <name evidence="8" type="ORF">BJ998_008368</name>
</gene>
<dbReference type="Pfam" id="PF01699">
    <property type="entry name" value="Na_Ca_ex"/>
    <property type="match status" value="2"/>
</dbReference>
<evidence type="ECO:0000313" key="9">
    <source>
        <dbReference type="Proteomes" id="UP000585638"/>
    </source>
</evidence>
<comment type="subcellular location">
    <subcellularLocation>
        <location evidence="1">Membrane</location>
        <topology evidence="1">Multi-pass membrane protein</topology>
    </subcellularLocation>
</comment>
<feature type="transmembrane region" description="Helical" evidence="6">
    <location>
        <begin position="334"/>
        <end position="353"/>
    </location>
</feature>
<evidence type="ECO:0000259" key="7">
    <source>
        <dbReference type="Pfam" id="PF01699"/>
    </source>
</evidence>
<keyword evidence="4 6" id="KW-0472">Membrane</keyword>
<organism evidence="8 9">
    <name type="scientific">Kutzneria kofuensis</name>
    <dbReference type="NCBI Taxonomy" id="103725"/>
    <lineage>
        <taxon>Bacteria</taxon>
        <taxon>Bacillati</taxon>
        <taxon>Actinomycetota</taxon>
        <taxon>Actinomycetes</taxon>
        <taxon>Pseudonocardiales</taxon>
        <taxon>Pseudonocardiaceae</taxon>
        <taxon>Kutzneria</taxon>
    </lineage>
</organism>
<reference evidence="8 9" key="1">
    <citation type="submission" date="2020-08" db="EMBL/GenBank/DDBJ databases">
        <title>Sequencing the genomes of 1000 actinobacteria strains.</title>
        <authorList>
            <person name="Klenk H.-P."/>
        </authorList>
    </citation>
    <scope>NUCLEOTIDE SEQUENCE [LARGE SCALE GENOMIC DNA]</scope>
    <source>
        <strain evidence="8 9">DSM 43851</strain>
    </source>
</reference>
<evidence type="ECO:0000256" key="1">
    <source>
        <dbReference type="ARBA" id="ARBA00004141"/>
    </source>
</evidence>
<dbReference type="GO" id="GO:0016020">
    <property type="term" value="C:membrane"/>
    <property type="evidence" value="ECO:0007669"/>
    <property type="project" value="UniProtKB-SubCell"/>
</dbReference>
<dbReference type="Proteomes" id="UP000585638">
    <property type="component" value="Unassembled WGS sequence"/>
</dbReference>
<evidence type="ECO:0000256" key="2">
    <source>
        <dbReference type="ARBA" id="ARBA00022692"/>
    </source>
</evidence>
<accession>A0A7W9KSH1</accession>
<feature type="transmembrane region" description="Helical" evidence="6">
    <location>
        <begin position="268"/>
        <end position="291"/>
    </location>
</feature>
<feature type="transmembrane region" description="Helical" evidence="6">
    <location>
        <begin position="40"/>
        <end position="67"/>
    </location>
</feature>
<dbReference type="RefSeq" id="WP_184869571.1">
    <property type="nucleotide sequence ID" value="NZ_BAAAWY010000076.1"/>
</dbReference>